<sequence length="73" mass="8319">MDEHRIHRIISDVIDGKEYSGIVVETVPGVLFLASVVDAETISNAFREHTSQVFSDFETAKHFVLSEWSKLRK</sequence>
<keyword evidence="2" id="KW-1185">Reference proteome</keyword>
<accession>A0A316DDY4</accession>
<gene>
    <name evidence="1" type="ORF">C7459_103284</name>
</gene>
<dbReference type="AlphaFoldDB" id="A0A316DDY4"/>
<evidence type="ECO:0000313" key="1">
    <source>
        <dbReference type="EMBL" id="PWK15732.1"/>
    </source>
</evidence>
<protein>
    <submittedName>
        <fullName evidence="1">Uncharacterized protein</fullName>
    </submittedName>
</protein>
<dbReference type="EMBL" id="QGGL01000003">
    <property type="protein sequence ID" value="PWK15732.1"/>
    <property type="molecule type" value="Genomic_DNA"/>
</dbReference>
<proteinExistence type="predicted"/>
<organism evidence="1 2">
    <name type="scientific">Tumebacillus permanentifrigoris</name>
    <dbReference type="NCBI Taxonomy" id="378543"/>
    <lineage>
        <taxon>Bacteria</taxon>
        <taxon>Bacillati</taxon>
        <taxon>Bacillota</taxon>
        <taxon>Bacilli</taxon>
        <taxon>Bacillales</taxon>
        <taxon>Alicyclobacillaceae</taxon>
        <taxon>Tumebacillus</taxon>
    </lineage>
</organism>
<dbReference type="Proteomes" id="UP000245634">
    <property type="component" value="Unassembled WGS sequence"/>
</dbReference>
<reference evidence="1 2" key="1">
    <citation type="submission" date="2018-05" db="EMBL/GenBank/DDBJ databases">
        <title>Genomic Encyclopedia of Type Strains, Phase IV (KMG-IV): sequencing the most valuable type-strain genomes for metagenomic binning, comparative biology and taxonomic classification.</title>
        <authorList>
            <person name="Goeker M."/>
        </authorList>
    </citation>
    <scope>NUCLEOTIDE SEQUENCE [LARGE SCALE GENOMIC DNA]</scope>
    <source>
        <strain evidence="1 2">DSM 18773</strain>
    </source>
</reference>
<name>A0A316DDY4_9BACL</name>
<dbReference type="RefSeq" id="WP_109687051.1">
    <property type="nucleotide sequence ID" value="NZ_QGGL01000003.1"/>
</dbReference>
<evidence type="ECO:0000313" key="2">
    <source>
        <dbReference type="Proteomes" id="UP000245634"/>
    </source>
</evidence>
<comment type="caution">
    <text evidence="1">The sequence shown here is derived from an EMBL/GenBank/DDBJ whole genome shotgun (WGS) entry which is preliminary data.</text>
</comment>